<sequence>MRAALHLEDWRAWSANSMSCAGDSRHDISACPNPGKLPALLRRRLDSAGRATCEILGALDPEANCPLVHASRHGDATHTLEMLAALTRGDPVSPTRFSMSVHNAVLGVHSIATRHYLPMQALGACGHEFEALLYEAQGYLMEGHSAVVVVFSEGSLPPAYHGHAESPDGPCAVGLRLTAGPGTALMASDTPRPAHPTPLDVVAWLNSAVPHLDGQRRWQLEAG</sequence>
<dbReference type="RefSeq" id="WP_386775308.1">
    <property type="nucleotide sequence ID" value="NZ_JBHRUG010000029.1"/>
</dbReference>
<evidence type="ECO:0000313" key="3">
    <source>
        <dbReference type="Proteomes" id="UP001595579"/>
    </source>
</evidence>
<dbReference type="Pfam" id="PF13723">
    <property type="entry name" value="Ketoacyl-synt_2"/>
    <property type="match status" value="1"/>
</dbReference>
<comment type="caution">
    <text evidence="2">The sequence shown here is derived from an EMBL/GenBank/DDBJ whole genome shotgun (WGS) entry which is preliminary data.</text>
</comment>
<reference evidence="3" key="1">
    <citation type="journal article" date="2019" name="Int. J. Syst. Evol. Microbiol.">
        <title>The Global Catalogue of Microorganisms (GCM) 10K type strain sequencing project: providing services to taxonomists for standard genome sequencing and annotation.</title>
        <authorList>
            <consortium name="The Broad Institute Genomics Platform"/>
            <consortium name="The Broad Institute Genome Sequencing Center for Infectious Disease"/>
            <person name="Wu L."/>
            <person name="Ma J."/>
        </authorList>
    </citation>
    <scope>NUCLEOTIDE SEQUENCE [LARGE SCALE GENOMIC DNA]</scope>
    <source>
        <strain evidence="3">CECT 7698</strain>
    </source>
</reference>
<proteinExistence type="predicted"/>
<keyword evidence="3" id="KW-1185">Reference proteome</keyword>
<dbReference type="EMBL" id="JBHRUG010000029">
    <property type="protein sequence ID" value="MFC3284892.1"/>
    <property type="molecule type" value="Genomic_DNA"/>
</dbReference>
<name>A0ABV7LR85_9GAMM</name>
<dbReference type="InterPro" id="IPR014030">
    <property type="entry name" value="Ketoacyl_synth_N"/>
</dbReference>
<accession>A0ABV7LR85</accession>
<evidence type="ECO:0000313" key="2">
    <source>
        <dbReference type="EMBL" id="MFC3284892.1"/>
    </source>
</evidence>
<evidence type="ECO:0000259" key="1">
    <source>
        <dbReference type="Pfam" id="PF13723"/>
    </source>
</evidence>
<dbReference type="Proteomes" id="UP001595579">
    <property type="component" value="Unassembled WGS sequence"/>
</dbReference>
<organism evidence="2 3">
    <name type="scientific">Litchfieldella rifensis</name>
    <dbReference type="NCBI Taxonomy" id="762643"/>
    <lineage>
        <taxon>Bacteria</taxon>
        <taxon>Pseudomonadati</taxon>
        <taxon>Pseudomonadota</taxon>
        <taxon>Gammaproteobacteria</taxon>
        <taxon>Oceanospirillales</taxon>
        <taxon>Halomonadaceae</taxon>
        <taxon>Litchfieldella</taxon>
    </lineage>
</organism>
<protein>
    <submittedName>
        <fullName evidence="2">Beta-ketoacyl synthase chain length factor</fullName>
    </submittedName>
</protein>
<feature type="domain" description="Beta-ketoacyl synthase-like N-terminal" evidence="1">
    <location>
        <begin position="10"/>
        <end position="188"/>
    </location>
</feature>
<gene>
    <name evidence="2" type="ORF">ACFOEV_14930</name>
</gene>